<feature type="region of interest" description="Disordered" evidence="1">
    <location>
        <begin position="1"/>
        <end position="198"/>
    </location>
</feature>
<organism evidence="2 3">
    <name type="scientific">Amanita muscaria (strain Koide BX008)</name>
    <dbReference type="NCBI Taxonomy" id="946122"/>
    <lineage>
        <taxon>Eukaryota</taxon>
        <taxon>Fungi</taxon>
        <taxon>Dikarya</taxon>
        <taxon>Basidiomycota</taxon>
        <taxon>Agaricomycotina</taxon>
        <taxon>Agaricomycetes</taxon>
        <taxon>Agaricomycetidae</taxon>
        <taxon>Agaricales</taxon>
        <taxon>Pluteineae</taxon>
        <taxon>Amanitaceae</taxon>
        <taxon>Amanita</taxon>
    </lineage>
</organism>
<protein>
    <submittedName>
        <fullName evidence="2">Uncharacterized protein</fullName>
    </submittedName>
</protein>
<gene>
    <name evidence="2" type="ORF">M378DRAFT_944515</name>
</gene>
<dbReference type="AlphaFoldDB" id="A0A0C2SXN1"/>
<feature type="compositionally biased region" description="Basic and acidic residues" evidence="1">
    <location>
        <begin position="7"/>
        <end position="19"/>
    </location>
</feature>
<name>A0A0C2SXN1_AMAMK</name>
<dbReference type="HOGENOM" id="CLU_1271993_0_0_1"/>
<keyword evidence="3" id="KW-1185">Reference proteome</keyword>
<feature type="compositionally biased region" description="Low complexity" evidence="1">
    <location>
        <begin position="20"/>
        <end position="31"/>
    </location>
</feature>
<reference evidence="2 3" key="1">
    <citation type="submission" date="2014-04" db="EMBL/GenBank/DDBJ databases">
        <title>Evolutionary Origins and Diversification of the Mycorrhizal Mutualists.</title>
        <authorList>
            <consortium name="DOE Joint Genome Institute"/>
            <consortium name="Mycorrhizal Genomics Consortium"/>
            <person name="Kohler A."/>
            <person name="Kuo A."/>
            <person name="Nagy L.G."/>
            <person name="Floudas D."/>
            <person name="Copeland A."/>
            <person name="Barry K.W."/>
            <person name="Cichocki N."/>
            <person name="Veneault-Fourrey C."/>
            <person name="LaButti K."/>
            <person name="Lindquist E.A."/>
            <person name="Lipzen A."/>
            <person name="Lundell T."/>
            <person name="Morin E."/>
            <person name="Murat C."/>
            <person name="Riley R."/>
            <person name="Ohm R."/>
            <person name="Sun H."/>
            <person name="Tunlid A."/>
            <person name="Henrissat B."/>
            <person name="Grigoriev I.V."/>
            <person name="Hibbett D.S."/>
            <person name="Martin F."/>
        </authorList>
    </citation>
    <scope>NUCLEOTIDE SEQUENCE [LARGE SCALE GENOMIC DNA]</scope>
    <source>
        <strain evidence="2 3">Koide BX008</strain>
    </source>
</reference>
<proteinExistence type="predicted"/>
<evidence type="ECO:0000256" key="1">
    <source>
        <dbReference type="SAM" id="MobiDB-lite"/>
    </source>
</evidence>
<accession>A0A0C2SXN1</accession>
<dbReference type="InParanoid" id="A0A0C2SXN1"/>
<evidence type="ECO:0000313" key="3">
    <source>
        <dbReference type="Proteomes" id="UP000054549"/>
    </source>
</evidence>
<dbReference type="Proteomes" id="UP000054549">
    <property type="component" value="Unassembled WGS sequence"/>
</dbReference>
<dbReference type="EMBL" id="KN818229">
    <property type="protein sequence ID" value="KIL68275.1"/>
    <property type="molecule type" value="Genomic_DNA"/>
</dbReference>
<sequence>MGKKSKLVKEKPAKEREVNSKSVNEESVSIVRQPPSPIPEEAENAFVVGAHEEPGQNDYWSVGSKLANAAPAQGGQWYASPRQSGAASPRTGDYGPQSWAGKSDRQGGQWYASPRQSGAASPRTGDHGPHSWAGKSDSSSMSRDPPRRPSSPYPINGSVDLDQDDARSTGEGELDYVSERSGPITSTTAPTPANTTRTVTETTTHWSIVQYICQVIL</sequence>
<feature type="compositionally biased region" description="Low complexity" evidence="1">
    <location>
        <begin position="185"/>
        <end position="198"/>
    </location>
</feature>
<evidence type="ECO:0000313" key="2">
    <source>
        <dbReference type="EMBL" id="KIL68275.1"/>
    </source>
</evidence>